<evidence type="ECO:0000259" key="3">
    <source>
        <dbReference type="Pfam" id="PF20152"/>
    </source>
</evidence>
<feature type="transmembrane region" description="Helical" evidence="2">
    <location>
        <begin position="215"/>
        <end position="234"/>
    </location>
</feature>
<keyword evidence="2" id="KW-0472">Membrane</keyword>
<dbReference type="OrthoDB" id="2953893at2759"/>
<dbReference type="InterPro" id="IPR045339">
    <property type="entry name" value="DUF6534"/>
</dbReference>
<dbReference type="STRING" id="139420.A0A371CQ36"/>
<evidence type="ECO:0000313" key="4">
    <source>
        <dbReference type="EMBL" id="RDX42381.1"/>
    </source>
</evidence>
<feature type="domain" description="DUF6534" evidence="3">
    <location>
        <begin position="179"/>
        <end position="265"/>
    </location>
</feature>
<feature type="region of interest" description="Disordered" evidence="1">
    <location>
        <begin position="279"/>
        <end position="304"/>
    </location>
</feature>
<feature type="transmembrane region" description="Helical" evidence="2">
    <location>
        <begin position="175"/>
        <end position="195"/>
    </location>
</feature>
<feature type="transmembrane region" description="Helical" evidence="2">
    <location>
        <begin position="102"/>
        <end position="125"/>
    </location>
</feature>
<sequence>MASDPSSARIPMALELPANFTLLAGPQLVAIFLAWGLQGALVVQCYIYQTCFPNDRISFKLLVWGVFIWEWVQLGLVTQTYFDIYVYNYGSIASLTSYHSTWFSVPIMSAVVSFAVQCFFAWRIWVLSLSRLLTGIIIFFSFAQAALEVAGGVIIRLTDANAAHASLNRPIVSTSLIVATVVDVLIAASMTYLLLRAKTGMKQSDAIIHKLARVCIETGAATAAAAFIYAVFFMTHQNDLLFECPALVLPKLYANTLLVSLNNRAFTFRGGLTTKDGVDSEVSSTPMGRSRALVSQELPSPTASRPVHINVHQETYTAHDTAKDSVELVPMEPTYRSKGFGQKTA</sequence>
<accession>A0A371CQ36</accession>
<dbReference type="EMBL" id="KZ857486">
    <property type="protein sequence ID" value="RDX42381.1"/>
    <property type="molecule type" value="Genomic_DNA"/>
</dbReference>
<evidence type="ECO:0000256" key="1">
    <source>
        <dbReference type="SAM" id="MobiDB-lite"/>
    </source>
</evidence>
<name>A0A371CQ36_9APHY</name>
<feature type="transmembrane region" description="Helical" evidence="2">
    <location>
        <begin position="61"/>
        <end position="82"/>
    </location>
</feature>
<dbReference type="Proteomes" id="UP000256964">
    <property type="component" value="Unassembled WGS sequence"/>
</dbReference>
<evidence type="ECO:0000256" key="2">
    <source>
        <dbReference type="SAM" id="Phobius"/>
    </source>
</evidence>
<keyword evidence="5" id="KW-1185">Reference proteome</keyword>
<proteinExistence type="predicted"/>
<protein>
    <recommendedName>
        <fullName evidence="3">DUF6534 domain-containing protein</fullName>
    </recommendedName>
</protein>
<dbReference type="Pfam" id="PF20152">
    <property type="entry name" value="DUF6534"/>
    <property type="match status" value="1"/>
</dbReference>
<dbReference type="PANTHER" id="PTHR40465">
    <property type="entry name" value="CHROMOSOME 1, WHOLE GENOME SHOTGUN SEQUENCE"/>
    <property type="match status" value="1"/>
</dbReference>
<gene>
    <name evidence="4" type="ORF">OH76DRAFT_1488740</name>
</gene>
<dbReference type="AlphaFoldDB" id="A0A371CQ36"/>
<keyword evidence="2" id="KW-0812">Transmembrane</keyword>
<reference evidence="4 5" key="1">
    <citation type="journal article" date="2018" name="Biotechnol. Biofuels">
        <title>Integrative visual omics of the white-rot fungus Polyporus brumalis exposes the biotechnological potential of its oxidative enzymes for delignifying raw plant biomass.</title>
        <authorList>
            <person name="Miyauchi S."/>
            <person name="Rancon A."/>
            <person name="Drula E."/>
            <person name="Hage H."/>
            <person name="Chaduli D."/>
            <person name="Favel A."/>
            <person name="Grisel S."/>
            <person name="Henrissat B."/>
            <person name="Herpoel-Gimbert I."/>
            <person name="Ruiz-Duenas F.J."/>
            <person name="Chevret D."/>
            <person name="Hainaut M."/>
            <person name="Lin J."/>
            <person name="Wang M."/>
            <person name="Pangilinan J."/>
            <person name="Lipzen A."/>
            <person name="Lesage-Meessen L."/>
            <person name="Navarro D."/>
            <person name="Riley R."/>
            <person name="Grigoriev I.V."/>
            <person name="Zhou S."/>
            <person name="Raouche S."/>
            <person name="Rosso M.N."/>
        </authorList>
    </citation>
    <scope>NUCLEOTIDE SEQUENCE [LARGE SCALE GENOMIC DNA]</scope>
    <source>
        <strain evidence="4 5">BRFM 1820</strain>
    </source>
</reference>
<feature type="transmembrane region" description="Helical" evidence="2">
    <location>
        <begin position="28"/>
        <end position="49"/>
    </location>
</feature>
<dbReference type="PANTHER" id="PTHR40465:SF1">
    <property type="entry name" value="DUF6534 DOMAIN-CONTAINING PROTEIN"/>
    <property type="match status" value="1"/>
</dbReference>
<evidence type="ECO:0000313" key="5">
    <source>
        <dbReference type="Proteomes" id="UP000256964"/>
    </source>
</evidence>
<feature type="transmembrane region" description="Helical" evidence="2">
    <location>
        <begin position="132"/>
        <end position="155"/>
    </location>
</feature>
<keyword evidence="2" id="KW-1133">Transmembrane helix</keyword>
<organism evidence="4 5">
    <name type="scientific">Lentinus brumalis</name>
    <dbReference type="NCBI Taxonomy" id="2498619"/>
    <lineage>
        <taxon>Eukaryota</taxon>
        <taxon>Fungi</taxon>
        <taxon>Dikarya</taxon>
        <taxon>Basidiomycota</taxon>
        <taxon>Agaricomycotina</taxon>
        <taxon>Agaricomycetes</taxon>
        <taxon>Polyporales</taxon>
        <taxon>Polyporaceae</taxon>
        <taxon>Lentinus</taxon>
    </lineage>
</organism>